<dbReference type="InterPro" id="IPR018657">
    <property type="entry name" value="LarA-like_N"/>
</dbReference>
<dbReference type="Proteomes" id="UP000596929">
    <property type="component" value="Unassembled WGS sequence"/>
</dbReference>
<feature type="domain" description="LarA-like N-terminal" evidence="1">
    <location>
        <begin position="7"/>
        <end position="214"/>
    </location>
</feature>
<reference evidence="2 3" key="1">
    <citation type="submission" date="2020-08" db="EMBL/GenBank/DDBJ databases">
        <title>Genome public.</title>
        <authorList>
            <person name="Liu C."/>
            <person name="Sun Q."/>
        </authorList>
    </citation>
    <scope>NUCLEOTIDE SEQUENCE [LARGE SCALE GENOMIC DNA]</scope>
    <source>
        <strain evidence="2 3">NSJ-6</strain>
    </source>
</reference>
<protein>
    <submittedName>
        <fullName evidence="2">DUF2088 domain-containing protein</fullName>
    </submittedName>
</protein>
<keyword evidence="3" id="KW-1185">Reference proteome</keyword>
<proteinExistence type="predicted"/>
<name>A0ABR7DE11_9CLOT</name>
<dbReference type="Gene3D" id="3.40.50.11440">
    <property type="match status" value="1"/>
</dbReference>
<organism evidence="2 3">
    <name type="scientific">Clostridium hominis</name>
    <dbReference type="NCBI Taxonomy" id="2763036"/>
    <lineage>
        <taxon>Bacteria</taxon>
        <taxon>Bacillati</taxon>
        <taxon>Bacillota</taxon>
        <taxon>Clostridia</taxon>
        <taxon>Eubacteriales</taxon>
        <taxon>Clostridiaceae</taxon>
        <taxon>Clostridium</taxon>
    </lineage>
</organism>
<sequence length="478" mass="54159">MKLQFEYGHGVMEANLPDSTDVFIPGVTVKDPEPMDNIEERTRESILNPIGIEPISEQVKKGSKVVIVFPDRVKGGTQEDAHRKVSIPIIIDECLKAGVEKRDIKLICSNGLHRKNTKEEIRGILGDKVFNAFWYSGQIVNHDSENYDNLVDLGCTERGDKVIMNKEVFDADLAVLIGHAQGNPYGGYSGGYKHCSTGITHWRSIASHHVPDVMHGSDFTPVSNKSLMRTKFDEIGQHMEKCMGKKFFTCDAVLDSNSRQIDVFTGYAKEIQKLSWEVANKRTYVHWAEKKYDVLVFGMPQFFHYGNGMGTNPILMMQAISAQIIRHKRILSDNCVVICSSTCNGYFHDEEFPAYREVYEMFQKNYANTLPDLNQYGEYLATKKEYIDKYRYAYAYHPFHAFSMISCGHIAEMNTSAIYIVGAQEPGYARGMGMKTRATFEEALRDARKYVGDNPNILALPLTFKTAAVHLAMKEEEI</sequence>
<dbReference type="EMBL" id="JACOOO010000025">
    <property type="protein sequence ID" value="MBC5629641.1"/>
    <property type="molecule type" value="Genomic_DNA"/>
</dbReference>
<dbReference type="Pfam" id="PF09861">
    <property type="entry name" value="Lar_N"/>
    <property type="match status" value="1"/>
</dbReference>
<evidence type="ECO:0000313" key="3">
    <source>
        <dbReference type="Proteomes" id="UP000596929"/>
    </source>
</evidence>
<gene>
    <name evidence="2" type="ORF">H8S20_12145</name>
</gene>
<dbReference type="InterPro" id="IPR048068">
    <property type="entry name" value="LarA-like"/>
</dbReference>
<dbReference type="RefSeq" id="WP_186860296.1">
    <property type="nucleotide sequence ID" value="NZ_JACOOO010000025.1"/>
</dbReference>
<comment type="caution">
    <text evidence="2">The sequence shown here is derived from an EMBL/GenBank/DDBJ whole genome shotgun (WGS) entry which is preliminary data.</text>
</comment>
<evidence type="ECO:0000259" key="1">
    <source>
        <dbReference type="Pfam" id="PF09861"/>
    </source>
</evidence>
<accession>A0ABR7DE11</accession>
<dbReference type="PANTHER" id="PTHR33171">
    <property type="entry name" value="LAR_N DOMAIN-CONTAINING PROTEIN"/>
    <property type="match status" value="1"/>
</dbReference>
<evidence type="ECO:0000313" key="2">
    <source>
        <dbReference type="EMBL" id="MBC5629641.1"/>
    </source>
</evidence>
<dbReference type="PANTHER" id="PTHR33171:SF17">
    <property type="entry name" value="LARA-LIKE N-TERMINAL DOMAIN-CONTAINING PROTEIN"/>
    <property type="match status" value="1"/>
</dbReference>